<name>A0A7L6ATK6_9GAMM</name>
<dbReference type="KEGG" id="this:HZT40_13565"/>
<evidence type="ECO:0000256" key="1">
    <source>
        <dbReference type="SAM" id="MobiDB-lite"/>
    </source>
</evidence>
<dbReference type="Pfam" id="PF13613">
    <property type="entry name" value="HTH_Tnp_4"/>
    <property type="match status" value="1"/>
</dbReference>
<protein>
    <submittedName>
        <fullName evidence="4">Transposase family protein</fullName>
    </submittedName>
</protein>
<dbReference type="KEGG" id="this:HZT40_12210"/>
<feature type="region of interest" description="Disordered" evidence="1">
    <location>
        <begin position="51"/>
        <end position="78"/>
    </location>
</feature>
<evidence type="ECO:0000313" key="5">
    <source>
        <dbReference type="Proteomes" id="UP000510621"/>
    </source>
</evidence>
<dbReference type="AlphaFoldDB" id="A0A7L6ATK6"/>
<gene>
    <name evidence="3" type="ORF">HZT40_12210</name>
    <name evidence="4" type="ORF">HZT40_13565</name>
</gene>
<dbReference type="EMBL" id="CP059265">
    <property type="protein sequence ID" value="QLQ32441.1"/>
    <property type="molecule type" value="Genomic_DNA"/>
</dbReference>
<keyword evidence="5" id="KW-1185">Reference proteome</keyword>
<sequence length="78" mass="9022">MSLADQLLLTLGYWREYRTLFHLGVAYGVHESTAQRIVTRTEQRLLAAQALTGSGWRQQRPRWHHGHSGGRGRQRKPD</sequence>
<evidence type="ECO:0000259" key="2">
    <source>
        <dbReference type="Pfam" id="PF13613"/>
    </source>
</evidence>
<reference evidence="4 5" key="1">
    <citation type="submission" date="2020-06" db="EMBL/GenBank/DDBJ databases">
        <title>Analysis procedures for assessing recovery of high quality, complete, closed genomes from Nanopore long read metagenome sequencing.</title>
        <authorList>
            <person name="Bessarab I."/>
            <person name="Arumugam K."/>
            <person name="Haryono M."/>
            <person name="Liu X."/>
            <person name="Roy S."/>
            <person name="Zuniga-Montanez R.E."/>
            <person name="Qiu G."/>
            <person name="Drautz-Moses D.I."/>
            <person name="Law Y.Y."/>
            <person name="Wuertz S."/>
            <person name="Lauro F.M."/>
            <person name="Huson D.H."/>
            <person name="Williams R.B."/>
        </authorList>
    </citation>
    <scope>NUCLEOTIDE SEQUENCE [LARGE SCALE GENOMIC DNA]</scope>
    <source>
        <strain evidence="4">SSD2</strain>
    </source>
</reference>
<dbReference type="InterPro" id="IPR027805">
    <property type="entry name" value="Transposase_HTH_dom"/>
</dbReference>
<accession>A0A7L6ATK6</accession>
<feature type="compositionally biased region" description="Basic residues" evidence="1">
    <location>
        <begin position="59"/>
        <end position="78"/>
    </location>
</feature>
<proteinExistence type="predicted"/>
<dbReference type="EMBL" id="CP059265">
    <property type="protein sequence ID" value="QLQ32223.1"/>
    <property type="molecule type" value="Genomic_DNA"/>
</dbReference>
<evidence type="ECO:0000313" key="4">
    <source>
        <dbReference type="EMBL" id="QLQ32441.1"/>
    </source>
</evidence>
<organism evidence="4 5">
    <name type="scientific">Candidatus Thiothrix singaporensis</name>
    <dbReference type="NCBI Taxonomy" id="2799669"/>
    <lineage>
        <taxon>Bacteria</taxon>
        <taxon>Pseudomonadati</taxon>
        <taxon>Pseudomonadota</taxon>
        <taxon>Gammaproteobacteria</taxon>
        <taxon>Thiotrichales</taxon>
        <taxon>Thiotrichaceae</taxon>
        <taxon>Thiothrix</taxon>
    </lineage>
</organism>
<feature type="domain" description="Transposase Helix-turn-helix" evidence="2">
    <location>
        <begin position="2"/>
        <end position="43"/>
    </location>
</feature>
<evidence type="ECO:0000313" key="3">
    <source>
        <dbReference type="EMBL" id="QLQ32223.1"/>
    </source>
</evidence>
<dbReference type="Proteomes" id="UP000510621">
    <property type="component" value="Chromosome"/>
</dbReference>